<dbReference type="SUPFAM" id="SSF140996">
    <property type="entry name" value="Hermes dimerisation domain"/>
    <property type="match status" value="1"/>
</dbReference>
<keyword evidence="2" id="KW-1185">Reference proteome</keyword>
<dbReference type="EMBL" id="CAJVPZ010085484">
    <property type="protein sequence ID" value="CAG8811493.1"/>
    <property type="molecule type" value="Genomic_DNA"/>
</dbReference>
<name>A0A9N9K5R6_9GLOM</name>
<reference evidence="1" key="1">
    <citation type="submission" date="2021-06" db="EMBL/GenBank/DDBJ databases">
        <authorList>
            <person name="Kallberg Y."/>
            <person name="Tangrot J."/>
            <person name="Rosling A."/>
        </authorList>
    </citation>
    <scope>NUCLEOTIDE SEQUENCE</scope>
    <source>
        <strain evidence="1">IN212</strain>
    </source>
</reference>
<gene>
    <name evidence="1" type="ORF">RFULGI_LOCUS18799</name>
</gene>
<dbReference type="OrthoDB" id="2438787at2759"/>
<feature type="non-terminal residue" evidence="1">
    <location>
        <position position="1"/>
    </location>
</feature>
<dbReference type="Proteomes" id="UP000789396">
    <property type="component" value="Unassembled WGS sequence"/>
</dbReference>
<evidence type="ECO:0000313" key="1">
    <source>
        <dbReference type="EMBL" id="CAG8811493.1"/>
    </source>
</evidence>
<protein>
    <submittedName>
        <fullName evidence="1">16349_t:CDS:1</fullName>
    </submittedName>
</protein>
<proteinExistence type="predicted"/>
<comment type="caution">
    <text evidence="1">The sequence shown here is derived from an EMBL/GenBank/DDBJ whole genome shotgun (WGS) entry which is preliminary data.</text>
</comment>
<evidence type="ECO:0000313" key="2">
    <source>
        <dbReference type="Proteomes" id="UP000789396"/>
    </source>
</evidence>
<sequence length="118" mass="13713">VPLDIRMSALESIKEKPFSPTRKRKLDDDQSDEDFYNNEIDENKIAQCHNALIRLFVCCGIPFHIVDHPFFKDFVKTLCYNYNLPGRTMLSDTILSHEIVKISLKIKQELKSAKNLTL</sequence>
<organism evidence="1 2">
    <name type="scientific">Racocetra fulgida</name>
    <dbReference type="NCBI Taxonomy" id="60492"/>
    <lineage>
        <taxon>Eukaryota</taxon>
        <taxon>Fungi</taxon>
        <taxon>Fungi incertae sedis</taxon>
        <taxon>Mucoromycota</taxon>
        <taxon>Glomeromycotina</taxon>
        <taxon>Glomeromycetes</taxon>
        <taxon>Diversisporales</taxon>
        <taxon>Gigasporaceae</taxon>
        <taxon>Racocetra</taxon>
    </lineage>
</organism>
<dbReference type="AlphaFoldDB" id="A0A9N9K5R6"/>
<accession>A0A9N9K5R6</accession>
<feature type="non-terminal residue" evidence="1">
    <location>
        <position position="118"/>
    </location>
</feature>